<evidence type="ECO:0000313" key="2">
    <source>
        <dbReference type="EMBL" id="MFG6457494.1"/>
    </source>
</evidence>
<reference evidence="2 3" key="1">
    <citation type="submission" date="2024-09" db="EMBL/GenBank/DDBJ databases">
        <title>Novel species of the genus Pelomonas and Roseateles isolated from streams.</title>
        <authorList>
            <person name="Lu H."/>
        </authorList>
    </citation>
    <scope>NUCLEOTIDE SEQUENCE [LARGE SCALE GENOMIC DNA]</scope>
    <source>
        <strain evidence="2 3">BYS96W</strain>
    </source>
</reference>
<sequence length="254" mass="29607">MTEETKHKDTCQNRLLVASAVLTFLYYAGATFDGLSVAGATVKFTNQNAVAEFTWFIWLYYYFRTYQYYREAGLNAYRAALNRAYVSNFGPHLLHLPRHQFAMLPDDDAIKSSKIRLAVGRMIEPASPTNPRPPSRKLRFWHLLPQKNHRQRINLLVRNRRLHILRRILATPLTLRLTFKAVIYPPSDRYSLQGQSHHVVHLPIWTPALAFLAHAEVIFTRPQFLENQGPLILGLIPVWYQIAIHWPDVLRHFN</sequence>
<keyword evidence="1" id="KW-1133">Transmembrane helix</keyword>
<organism evidence="2 3">
    <name type="scientific">Pelomonas nitida</name>
    <dbReference type="NCBI Taxonomy" id="3299027"/>
    <lineage>
        <taxon>Bacteria</taxon>
        <taxon>Pseudomonadati</taxon>
        <taxon>Pseudomonadota</taxon>
        <taxon>Betaproteobacteria</taxon>
        <taxon>Burkholderiales</taxon>
        <taxon>Sphaerotilaceae</taxon>
        <taxon>Roseateles</taxon>
    </lineage>
</organism>
<gene>
    <name evidence="2" type="ORF">ACG00X_11690</name>
</gene>
<evidence type="ECO:0000313" key="3">
    <source>
        <dbReference type="Proteomes" id="UP001606305"/>
    </source>
</evidence>
<dbReference type="RefSeq" id="WP_394488356.1">
    <property type="nucleotide sequence ID" value="NZ_JBIGIA010000008.1"/>
</dbReference>
<accession>A0ABW7G6J2</accession>
<protein>
    <submittedName>
        <fullName evidence="2">Uncharacterized protein</fullName>
    </submittedName>
</protein>
<evidence type="ECO:0000256" key="1">
    <source>
        <dbReference type="SAM" id="Phobius"/>
    </source>
</evidence>
<name>A0ABW7G6J2_9BURK</name>
<feature type="transmembrane region" description="Helical" evidence="1">
    <location>
        <begin position="15"/>
        <end position="32"/>
    </location>
</feature>
<keyword evidence="1" id="KW-0472">Membrane</keyword>
<keyword evidence="3" id="KW-1185">Reference proteome</keyword>
<comment type="caution">
    <text evidence="2">The sequence shown here is derived from an EMBL/GenBank/DDBJ whole genome shotgun (WGS) entry which is preliminary data.</text>
</comment>
<proteinExistence type="predicted"/>
<keyword evidence="1" id="KW-0812">Transmembrane</keyword>
<dbReference type="Proteomes" id="UP001606305">
    <property type="component" value="Unassembled WGS sequence"/>
</dbReference>
<dbReference type="EMBL" id="JBIGIA010000008">
    <property type="protein sequence ID" value="MFG6457494.1"/>
    <property type="molecule type" value="Genomic_DNA"/>
</dbReference>